<dbReference type="Gene3D" id="1.10.10.10">
    <property type="entry name" value="Winged helix-like DNA-binding domain superfamily/Winged helix DNA-binding domain"/>
    <property type="match status" value="1"/>
</dbReference>
<dbReference type="InterPro" id="IPR011991">
    <property type="entry name" value="ArsR-like_HTH"/>
</dbReference>
<dbReference type="Proteomes" id="UP000515789">
    <property type="component" value="Chromosome"/>
</dbReference>
<protein>
    <submittedName>
        <fullName evidence="2">Transcriptional regulator</fullName>
    </submittedName>
</protein>
<organism evidence="2 3">
    <name type="scientific">Blautia producta</name>
    <dbReference type="NCBI Taxonomy" id="33035"/>
    <lineage>
        <taxon>Bacteria</taxon>
        <taxon>Bacillati</taxon>
        <taxon>Bacillota</taxon>
        <taxon>Clostridia</taxon>
        <taxon>Lachnospirales</taxon>
        <taxon>Lachnospiraceae</taxon>
        <taxon>Blautia</taxon>
    </lineage>
</organism>
<dbReference type="InterPro" id="IPR052509">
    <property type="entry name" value="Metal_resp_DNA-bind_regulator"/>
</dbReference>
<evidence type="ECO:0000259" key="1">
    <source>
        <dbReference type="Pfam" id="PF03551"/>
    </source>
</evidence>
<feature type="domain" description="Transcription regulator PadR N-terminal" evidence="1">
    <location>
        <begin position="16"/>
        <end position="85"/>
    </location>
</feature>
<dbReference type="PANTHER" id="PTHR33169">
    <property type="entry name" value="PADR-FAMILY TRANSCRIPTIONAL REGULATOR"/>
    <property type="match status" value="1"/>
</dbReference>
<evidence type="ECO:0000313" key="3">
    <source>
        <dbReference type="Proteomes" id="UP000515789"/>
    </source>
</evidence>
<evidence type="ECO:0000313" key="2">
    <source>
        <dbReference type="EMBL" id="QMW76892.1"/>
    </source>
</evidence>
<name>A0A7G5MQJ9_9FIRM</name>
<dbReference type="InterPro" id="IPR036388">
    <property type="entry name" value="WH-like_DNA-bd_sf"/>
</dbReference>
<sequence>MPREQFQSLTEPMYYILMSLQEECCGVDIMEKVKALSGGRVQVGPGTLYTLLAKFQEGDIIEETRQEGRKKWYRITEKGKDTLKKEYRRILAMARDGAAGLEGDKDAERCCG</sequence>
<dbReference type="AlphaFoldDB" id="A0A7G5MQJ9"/>
<dbReference type="InterPro" id="IPR005149">
    <property type="entry name" value="Tscrpt_reg_PadR_N"/>
</dbReference>
<dbReference type="GeneID" id="75052395"/>
<dbReference type="SUPFAM" id="SSF46785">
    <property type="entry name" value="Winged helix' DNA-binding domain"/>
    <property type="match status" value="1"/>
</dbReference>
<dbReference type="CDD" id="cd00090">
    <property type="entry name" value="HTH_ARSR"/>
    <property type="match status" value="1"/>
</dbReference>
<dbReference type="Pfam" id="PF03551">
    <property type="entry name" value="PadR"/>
    <property type="match status" value="1"/>
</dbReference>
<dbReference type="RefSeq" id="WP_018593018.1">
    <property type="nucleotide sequence ID" value="NZ_AP031416.1"/>
</dbReference>
<dbReference type="PANTHER" id="PTHR33169:SF13">
    <property type="entry name" value="PADR-FAMILY TRANSCRIPTIONAL REGULATOR"/>
    <property type="match status" value="1"/>
</dbReference>
<dbReference type="EMBL" id="CP039126">
    <property type="protein sequence ID" value="QMW76892.1"/>
    <property type="molecule type" value="Genomic_DNA"/>
</dbReference>
<proteinExistence type="predicted"/>
<reference evidence="2 3" key="1">
    <citation type="submission" date="2019-04" db="EMBL/GenBank/DDBJ databases">
        <authorList>
            <person name="Schori C."/>
            <person name="Ahrens C."/>
        </authorList>
    </citation>
    <scope>NUCLEOTIDE SEQUENCE [LARGE SCALE GENOMIC DNA]</scope>
    <source>
        <strain evidence="2 3">DSM 2950</strain>
    </source>
</reference>
<dbReference type="InterPro" id="IPR036390">
    <property type="entry name" value="WH_DNA-bd_sf"/>
</dbReference>
<gene>
    <name evidence="2" type="ORF">E5259_04370</name>
</gene>
<accession>A0A7G5MQJ9</accession>